<dbReference type="GO" id="GO:0009279">
    <property type="term" value="C:cell outer membrane"/>
    <property type="evidence" value="ECO:0007669"/>
    <property type="project" value="UniProtKB-SubCell"/>
</dbReference>
<evidence type="ECO:0000256" key="6">
    <source>
        <dbReference type="ARBA" id="ARBA00023136"/>
    </source>
</evidence>
<protein>
    <submittedName>
        <fullName evidence="12">TonB-linked SusC/RagA family outer membrane protein</fullName>
    </submittedName>
</protein>
<dbReference type="InterPro" id="IPR023996">
    <property type="entry name" value="TonB-dep_OMP_SusC/RagA"/>
</dbReference>
<feature type="domain" description="TonB-dependent receptor-like beta-barrel" evidence="10">
    <location>
        <begin position="513"/>
        <end position="944"/>
    </location>
</feature>
<keyword evidence="7 8" id="KW-0998">Cell outer membrane</keyword>
<dbReference type="NCBIfam" id="TIGR04056">
    <property type="entry name" value="OMP_RagA_SusC"/>
    <property type="match status" value="1"/>
</dbReference>
<keyword evidence="4 8" id="KW-0812">Transmembrane</keyword>
<dbReference type="InterPro" id="IPR036942">
    <property type="entry name" value="Beta-barrel_TonB_sf"/>
</dbReference>
<dbReference type="NCBIfam" id="TIGR04057">
    <property type="entry name" value="SusC_RagA_signa"/>
    <property type="match status" value="1"/>
</dbReference>
<keyword evidence="13" id="KW-1185">Reference proteome</keyword>
<dbReference type="InterPro" id="IPR008969">
    <property type="entry name" value="CarboxyPept-like_regulatory"/>
</dbReference>
<keyword evidence="5 9" id="KW-0798">TonB box</keyword>
<feature type="domain" description="TonB-dependent receptor plug" evidence="11">
    <location>
        <begin position="198"/>
        <end position="305"/>
    </location>
</feature>
<reference evidence="12 13" key="1">
    <citation type="submission" date="2019-03" db="EMBL/GenBank/DDBJ databases">
        <title>Genomic Encyclopedia of Type Strains, Phase IV (KMG-IV): sequencing the most valuable type-strain genomes for metagenomic binning, comparative biology and taxonomic classification.</title>
        <authorList>
            <person name="Goeker M."/>
        </authorList>
    </citation>
    <scope>NUCLEOTIDE SEQUENCE [LARGE SCALE GENOMIC DNA]</scope>
    <source>
        <strain evidence="12 13">DSM 100059</strain>
    </source>
</reference>
<evidence type="ECO:0000313" key="13">
    <source>
        <dbReference type="Proteomes" id="UP000294498"/>
    </source>
</evidence>
<dbReference type="Pfam" id="PF00593">
    <property type="entry name" value="TonB_dep_Rec_b-barrel"/>
    <property type="match status" value="1"/>
</dbReference>
<comment type="subcellular location">
    <subcellularLocation>
        <location evidence="1 8">Cell outer membrane</location>
        <topology evidence="1 8">Multi-pass membrane protein</topology>
    </subcellularLocation>
</comment>
<evidence type="ECO:0000256" key="9">
    <source>
        <dbReference type="RuleBase" id="RU003357"/>
    </source>
</evidence>
<gene>
    <name evidence="12" type="ORF">EDB95_1895</name>
</gene>
<dbReference type="InterPro" id="IPR000531">
    <property type="entry name" value="Beta-barrel_TonB"/>
</dbReference>
<evidence type="ECO:0000256" key="5">
    <source>
        <dbReference type="ARBA" id="ARBA00023077"/>
    </source>
</evidence>
<dbReference type="RefSeq" id="WP_211352065.1">
    <property type="nucleotide sequence ID" value="NZ_SODV01000001.1"/>
</dbReference>
<dbReference type="PROSITE" id="PS52016">
    <property type="entry name" value="TONB_DEPENDENT_REC_3"/>
    <property type="match status" value="1"/>
</dbReference>
<keyword evidence="3 8" id="KW-1134">Transmembrane beta strand</keyword>
<dbReference type="Gene3D" id="2.170.130.10">
    <property type="entry name" value="TonB-dependent receptor, plug domain"/>
    <property type="match status" value="1"/>
</dbReference>
<name>A0A4R8DSL8_9BACT</name>
<sequence length="1142" mass="124718">MRVSLVATTVFAMHMTLWAHSQKTMSFTAKKETLRDVLTLIEQNSDYRFLYSDNPVFEKDRLTVRVINAGIDEVMTKILAGTGLRYTVNSKDLVVLSTGGLVDNFRSVTGVVTGDQGAPIQGASITVKGSNKGTTTNANGEFTIDASPDDVLVFSFVGYLTQEVKVGGQTSIRIELLHGTKSMEEVVVVGYGTQKRVNLTGAVATVGADKLENRPIVNLADGLVGLIPNLNVNLGSGQPGIEAKFNIRGLSTIQSNGNANTSPLVLVDGVQRDPNLIDPNNVESITVLKDASSAAIYGGRAAYGVILITTKNAKRGAGPQISYSGSYTTSRPTNLPKYVDSKGYIDLFNSAQRTGAATGGYTSSDPLTATDSTLAAAYRANPAQNPDAYVDPGNPNRYRYVGNTDWVKVLYPGWAPQQEHFVSLSNSAGKTSYVASMGYFDQDGLEKVAKQVYQRYTPSLKINSDITTWLNADLSMSMTHTSNNQGAATRIGQGGPTNGSWIPGDLRPLQPVYNPDGHFSGQGNYSNPVAILTLSGRDIDTRNDYWVTGRVNLKPVRHLTVTGDYTWNAFTDFDKANLIPFNEYGVNGAFLDIFPWTNPSQVSQYTQNNYYTALNAYATYENTWGKHYVKVLGGYNQEYQHYKVDTSITHDLIDPSVPAIGANNDPKPTVTGQETDYALVGTFYRVNYVYDQRFMLEVNGRYDGTSRFSPSHRYVFSPSASAGWDIARESWMKGLSGKIDELKIRASYGVLPNQLAPTGVSAFYQYPYLATMTTGTVPYLFNGQPGVTVAAPALVSPNFSWEKVETQNLGLDYSLLNDRLSGSLDYFVSYTKDILVPSAQLPAVLGTSAPLANAADLRTNGWEASITWKDNVLNKKLFYSVTLGLSDNYSTITRYGGNPTGSISSGTYRVGERLGEIWGYTTQGFYKTDAEAQAVDNSALAGYTWLAGDIKYADLNHDGKIGYGNNTVSNPGDQRIIGNSTPRYKFGLNLNLAYKGFDFAAFAQGVLKAKYNPVQSNVFNPFPYDEYGIPYSYATNSWSPSNPNAYFARPRFAGYGNEQTQTKFLQNAAFARVKQLTLGYSLPKALLGRYSIQRVRVYVTGANLITITSLFKGIDPEIANYQGGYNTYPVNKSVSFGLQVTL</sequence>
<proteinExistence type="inferred from homology"/>
<dbReference type="Gene3D" id="2.40.170.20">
    <property type="entry name" value="TonB-dependent receptor, beta-barrel domain"/>
    <property type="match status" value="1"/>
</dbReference>
<accession>A0A4R8DSL8</accession>
<dbReference type="Proteomes" id="UP000294498">
    <property type="component" value="Unassembled WGS sequence"/>
</dbReference>
<dbReference type="Gene3D" id="2.60.40.1120">
    <property type="entry name" value="Carboxypeptidase-like, regulatory domain"/>
    <property type="match status" value="1"/>
</dbReference>
<dbReference type="SUPFAM" id="SSF49464">
    <property type="entry name" value="Carboxypeptidase regulatory domain-like"/>
    <property type="match status" value="1"/>
</dbReference>
<keyword evidence="6 8" id="KW-0472">Membrane</keyword>
<evidence type="ECO:0000259" key="11">
    <source>
        <dbReference type="Pfam" id="PF07715"/>
    </source>
</evidence>
<evidence type="ECO:0000256" key="4">
    <source>
        <dbReference type="ARBA" id="ARBA00022692"/>
    </source>
</evidence>
<dbReference type="InterPro" id="IPR012910">
    <property type="entry name" value="Plug_dom"/>
</dbReference>
<dbReference type="InterPro" id="IPR023997">
    <property type="entry name" value="TonB-dep_OMP_SusC/RagA_CS"/>
</dbReference>
<comment type="caution">
    <text evidence="12">The sequence shown here is derived from an EMBL/GenBank/DDBJ whole genome shotgun (WGS) entry which is preliminary data.</text>
</comment>
<dbReference type="InterPro" id="IPR037066">
    <property type="entry name" value="Plug_dom_sf"/>
</dbReference>
<dbReference type="AlphaFoldDB" id="A0A4R8DSL8"/>
<dbReference type="InterPro" id="IPR039426">
    <property type="entry name" value="TonB-dep_rcpt-like"/>
</dbReference>
<evidence type="ECO:0000256" key="8">
    <source>
        <dbReference type="PROSITE-ProRule" id="PRU01360"/>
    </source>
</evidence>
<evidence type="ECO:0000256" key="1">
    <source>
        <dbReference type="ARBA" id="ARBA00004571"/>
    </source>
</evidence>
<evidence type="ECO:0000313" key="12">
    <source>
        <dbReference type="EMBL" id="TDX00866.1"/>
    </source>
</evidence>
<dbReference type="Pfam" id="PF13715">
    <property type="entry name" value="CarbopepD_reg_2"/>
    <property type="match status" value="1"/>
</dbReference>
<evidence type="ECO:0000259" key="10">
    <source>
        <dbReference type="Pfam" id="PF00593"/>
    </source>
</evidence>
<dbReference type="SUPFAM" id="SSF56935">
    <property type="entry name" value="Porins"/>
    <property type="match status" value="1"/>
</dbReference>
<keyword evidence="2 8" id="KW-0813">Transport</keyword>
<evidence type="ECO:0000256" key="2">
    <source>
        <dbReference type="ARBA" id="ARBA00022448"/>
    </source>
</evidence>
<evidence type="ECO:0000256" key="7">
    <source>
        <dbReference type="ARBA" id="ARBA00023237"/>
    </source>
</evidence>
<comment type="similarity">
    <text evidence="8 9">Belongs to the TonB-dependent receptor family.</text>
</comment>
<dbReference type="Pfam" id="PF07715">
    <property type="entry name" value="Plug"/>
    <property type="match status" value="1"/>
</dbReference>
<dbReference type="EMBL" id="SODV01000001">
    <property type="protein sequence ID" value="TDX00866.1"/>
    <property type="molecule type" value="Genomic_DNA"/>
</dbReference>
<evidence type="ECO:0000256" key="3">
    <source>
        <dbReference type="ARBA" id="ARBA00022452"/>
    </source>
</evidence>
<organism evidence="12 13">
    <name type="scientific">Dinghuibacter silviterrae</name>
    <dbReference type="NCBI Taxonomy" id="1539049"/>
    <lineage>
        <taxon>Bacteria</taxon>
        <taxon>Pseudomonadati</taxon>
        <taxon>Bacteroidota</taxon>
        <taxon>Chitinophagia</taxon>
        <taxon>Chitinophagales</taxon>
        <taxon>Chitinophagaceae</taxon>
        <taxon>Dinghuibacter</taxon>
    </lineage>
</organism>